<dbReference type="EMBL" id="CH940651">
    <property type="protein sequence ID" value="EDW65846.1"/>
    <property type="molecule type" value="Genomic_DNA"/>
</dbReference>
<dbReference type="eggNOG" id="ENOG502S54D">
    <property type="taxonomic scope" value="Eukaryota"/>
</dbReference>
<evidence type="ECO:0000256" key="7">
    <source>
        <dbReference type="ARBA" id="ARBA00023136"/>
    </source>
</evidence>
<evidence type="ECO:0000256" key="9">
    <source>
        <dbReference type="ARBA" id="ARBA00023224"/>
    </source>
</evidence>
<dbReference type="PhylomeDB" id="B4M2E2"/>
<dbReference type="InParanoid" id="B4M2E2"/>
<organism evidence="11 12">
    <name type="scientific">Drosophila virilis</name>
    <name type="common">Fruit fly</name>
    <dbReference type="NCBI Taxonomy" id="7244"/>
    <lineage>
        <taxon>Eukaryota</taxon>
        <taxon>Metazoa</taxon>
        <taxon>Ecdysozoa</taxon>
        <taxon>Arthropoda</taxon>
        <taxon>Hexapoda</taxon>
        <taxon>Insecta</taxon>
        <taxon>Pterygota</taxon>
        <taxon>Neoptera</taxon>
        <taxon>Endopterygota</taxon>
        <taxon>Diptera</taxon>
        <taxon>Brachycera</taxon>
        <taxon>Muscomorpha</taxon>
        <taxon>Ephydroidea</taxon>
        <taxon>Drosophilidae</taxon>
        <taxon>Drosophila</taxon>
    </lineage>
</organism>
<dbReference type="FunCoup" id="B4M2E2">
    <property type="interactions" value="31"/>
</dbReference>
<keyword evidence="3 10" id="KW-0716">Sensory transduction</keyword>
<dbReference type="OMA" id="CYASEQV"/>
<dbReference type="GO" id="GO:0005886">
    <property type="term" value="C:plasma membrane"/>
    <property type="evidence" value="ECO:0007669"/>
    <property type="project" value="UniProtKB-SubCell"/>
</dbReference>
<evidence type="ECO:0000256" key="3">
    <source>
        <dbReference type="ARBA" id="ARBA00022606"/>
    </source>
</evidence>
<keyword evidence="9 10" id="KW-0807">Transducer</keyword>
<evidence type="ECO:0000256" key="4">
    <source>
        <dbReference type="ARBA" id="ARBA00022692"/>
    </source>
</evidence>
<dbReference type="KEGG" id="dvi:6632190"/>
<evidence type="ECO:0000256" key="6">
    <source>
        <dbReference type="ARBA" id="ARBA00022989"/>
    </source>
</evidence>
<keyword evidence="6 10" id="KW-1133">Transmembrane helix</keyword>
<dbReference type="OrthoDB" id="6604226at2759"/>
<keyword evidence="7 10" id="KW-0472">Membrane</keyword>
<keyword evidence="2" id="KW-1003">Cell membrane</keyword>
<keyword evidence="5 10" id="KW-0552">Olfaction</keyword>
<dbReference type="AlphaFoldDB" id="B4M2E2"/>
<dbReference type="GO" id="GO:0007165">
    <property type="term" value="P:signal transduction"/>
    <property type="evidence" value="ECO:0007669"/>
    <property type="project" value="UniProtKB-KW"/>
</dbReference>
<proteinExistence type="inferred from homology"/>
<dbReference type="PANTHER" id="PTHR21137">
    <property type="entry name" value="ODORANT RECEPTOR"/>
    <property type="match status" value="1"/>
</dbReference>
<keyword evidence="12" id="KW-1185">Reference proteome</keyword>
<comment type="subcellular location">
    <subcellularLocation>
        <location evidence="1 10">Cell membrane</location>
        <topology evidence="1 10">Multi-pass membrane protein</topology>
    </subcellularLocation>
</comment>
<evidence type="ECO:0000256" key="2">
    <source>
        <dbReference type="ARBA" id="ARBA00022475"/>
    </source>
</evidence>
<feature type="transmembrane region" description="Helical" evidence="10">
    <location>
        <begin position="37"/>
        <end position="58"/>
    </location>
</feature>
<evidence type="ECO:0000313" key="11">
    <source>
        <dbReference type="EMBL" id="EDW65846.1"/>
    </source>
</evidence>
<comment type="caution">
    <text evidence="10">Lacks conserved residue(s) required for the propagation of feature annotation.</text>
</comment>
<keyword evidence="8 10" id="KW-0675">Receptor</keyword>
<reference evidence="11 12" key="1">
    <citation type="journal article" date="2007" name="Nature">
        <title>Evolution of genes and genomes on the Drosophila phylogeny.</title>
        <authorList>
            <consortium name="Drosophila 12 Genomes Consortium"/>
            <person name="Clark A.G."/>
            <person name="Eisen M.B."/>
            <person name="Smith D.R."/>
            <person name="Bergman C.M."/>
            <person name="Oliver B."/>
            <person name="Markow T.A."/>
            <person name="Kaufman T.C."/>
            <person name="Kellis M."/>
            <person name="Gelbart W."/>
            <person name="Iyer V.N."/>
            <person name="Pollard D.A."/>
            <person name="Sackton T.B."/>
            <person name="Larracuente A.M."/>
            <person name="Singh N.D."/>
            <person name="Abad J.P."/>
            <person name="Abt D.N."/>
            <person name="Adryan B."/>
            <person name="Aguade M."/>
            <person name="Akashi H."/>
            <person name="Anderson W.W."/>
            <person name="Aquadro C.F."/>
            <person name="Ardell D.H."/>
            <person name="Arguello R."/>
            <person name="Artieri C.G."/>
            <person name="Barbash D.A."/>
            <person name="Barker D."/>
            <person name="Barsanti P."/>
            <person name="Batterham P."/>
            <person name="Batzoglou S."/>
            <person name="Begun D."/>
            <person name="Bhutkar A."/>
            <person name="Blanco E."/>
            <person name="Bosak S.A."/>
            <person name="Bradley R.K."/>
            <person name="Brand A.D."/>
            <person name="Brent M.R."/>
            <person name="Brooks A.N."/>
            <person name="Brown R.H."/>
            <person name="Butlin R.K."/>
            <person name="Caggese C."/>
            <person name="Calvi B.R."/>
            <person name="Bernardo de Carvalho A."/>
            <person name="Caspi A."/>
            <person name="Castrezana S."/>
            <person name="Celniker S.E."/>
            <person name="Chang J.L."/>
            <person name="Chapple C."/>
            <person name="Chatterji S."/>
            <person name="Chinwalla A."/>
            <person name="Civetta A."/>
            <person name="Clifton S.W."/>
            <person name="Comeron J.M."/>
            <person name="Costello J.C."/>
            <person name="Coyne J.A."/>
            <person name="Daub J."/>
            <person name="David R.G."/>
            <person name="Delcher A.L."/>
            <person name="Delehaunty K."/>
            <person name="Do C.B."/>
            <person name="Ebling H."/>
            <person name="Edwards K."/>
            <person name="Eickbush T."/>
            <person name="Evans J.D."/>
            <person name="Filipski A."/>
            <person name="Findeiss S."/>
            <person name="Freyhult E."/>
            <person name="Fulton L."/>
            <person name="Fulton R."/>
            <person name="Garcia A.C."/>
            <person name="Gardiner A."/>
            <person name="Garfield D.A."/>
            <person name="Garvin B.E."/>
            <person name="Gibson G."/>
            <person name="Gilbert D."/>
            <person name="Gnerre S."/>
            <person name="Godfrey J."/>
            <person name="Good R."/>
            <person name="Gotea V."/>
            <person name="Gravely B."/>
            <person name="Greenberg A.J."/>
            <person name="Griffiths-Jones S."/>
            <person name="Gross S."/>
            <person name="Guigo R."/>
            <person name="Gustafson E.A."/>
            <person name="Haerty W."/>
            <person name="Hahn M.W."/>
            <person name="Halligan D.L."/>
            <person name="Halpern A.L."/>
            <person name="Halter G.M."/>
            <person name="Han M.V."/>
            <person name="Heger A."/>
            <person name="Hillier L."/>
            <person name="Hinrichs A.S."/>
            <person name="Holmes I."/>
            <person name="Hoskins R.A."/>
            <person name="Hubisz M.J."/>
            <person name="Hultmark D."/>
            <person name="Huntley M.A."/>
            <person name="Jaffe D.B."/>
            <person name="Jagadeeshan S."/>
            <person name="Jeck W.R."/>
            <person name="Johnson J."/>
            <person name="Jones C.D."/>
            <person name="Jordan W.C."/>
            <person name="Karpen G.H."/>
            <person name="Kataoka E."/>
            <person name="Keightley P.D."/>
            <person name="Kheradpour P."/>
            <person name="Kirkness E.F."/>
            <person name="Koerich L.B."/>
            <person name="Kristiansen K."/>
            <person name="Kudrna D."/>
            <person name="Kulathinal R.J."/>
            <person name="Kumar S."/>
            <person name="Kwok R."/>
            <person name="Lander E."/>
            <person name="Langley C.H."/>
            <person name="Lapoint R."/>
            <person name="Lazzaro B.P."/>
            <person name="Lee S.J."/>
            <person name="Levesque L."/>
            <person name="Li R."/>
            <person name="Lin C.F."/>
            <person name="Lin M.F."/>
            <person name="Lindblad-Toh K."/>
            <person name="Llopart A."/>
            <person name="Long M."/>
            <person name="Low L."/>
            <person name="Lozovsky E."/>
            <person name="Lu J."/>
            <person name="Luo M."/>
            <person name="Machado C.A."/>
            <person name="Makalowski W."/>
            <person name="Marzo M."/>
            <person name="Matsuda M."/>
            <person name="Matzkin L."/>
            <person name="McAllister B."/>
            <person name="McBride C.S."/>
            <person name="McKernan B."/>
            <person name="McKernan K."/>
            <person name="Mendez-Lago M."/>
            <person name="Minx P."/>
            <person name="Mollenhauer M.U."/>
            <person name="Montooth K."/>
            <person name="Mount S.M."/>
            <person name="Mu X."/>
            <person name="Myers E."/>
            <person name="Negre B."/>
            <person name="Newfeld S."/>
            <person name="Nielsen R."/>
            <person name="Noor M.A."/>
            <person name="O'Grady P."/>
            <person name="Pachter L."/>
            <person name="Papaceit M."/>
            <person name="Parisi M.J."/>
            <person name="Parisi M."/>
            <person name="Parts L."/>
            <person name="Pedersen J.S."/>
            <person name="Pesole G."/>
            <person name="Phillippy A.M."/>
            <person name="Ponting C.P."/>
            <person name="Pop M."/>
            <person name="Porcelli D."/>
            <person name="Powell J.R."/>
            <person name="Prohaska S."/>
            <person name="Pruitt K."/>
            <person name="Puig M."/>
            <person name="Quesneville H."/>
            <person name="Ram K.R."/>
            <person name="Rand D."/>
            <person name="Rasmussen M.D."/>
            <person name="Reed L.K."/>
            <person name="Reenan R."/>
            <person name="Reily A."/>
            <person name="Remington K.A."/>
            <person name="Rieger T.T."/>
            <person name="Ritchie M.G."/>
            <person name="Robin C."/>
            <person name="Rogers Y.H."/>
            <person name="Rohde C."/>
            <person name="Rozas J."/>
            <person name="Rubenfield M.J."/>
            <person name="Ruiz A."/>
            <person name="Russo S."/>
            <person name="Salzberg S.L."/>
            <person name="Sanchez-Gracia A."/>
            <person name="Saranga D.J."/>
            <person name="Sato H."/>
            <person name="Schaeffer S.W."/>
            <person name="Schatz M.C."/>
            <person name="Schlenke T."/>
            <person name="Schwartz R."/>
            <person name="Segarra C."/>
            <person name="Singh R.S."/>
            <person name="Sirot L."/>
            <person name="Sirota M."/>
            <person name="Sisneros N.B."/>
            <person name="Smith C.D."/>
            <person name="Smith T.F."/>
            <person name="Spieth J."/>
            <person name="Stage D.E."/>
            <person name="Stark A."/>
            <person name="Stephan W."/>
            <person name="Strausberg R.L."/>
            <person name="Strempel S."/>
            <person name="Sturgill D."/>
            <person name="Sutton G."/>
            <person name="Sutton G.G."/>
            <person name="Tao W."/>
            <person name="Teichmann S."/>
            <person name="Tobari Y.N."/>
            <person name="Tomimura Y."/>
            <person name="Tsolas J.M."/>
            <person name="Valente V.L."/>
            <person name="Venter E."/>
            <person name="Venter J.C."/>
            <person name="Vicario S."/>
            <person name="Vieira F.G."/>
            <person name="Vilella A.J."/>
            <person name="Villasante A."/>
            <person name="Walenz B."/>
            <person name="Wang J."/>
            <person name="Wasserman M."/>
            <person name="Watts T."/>
            <person name="Wilson D."/>
            <person name="Wilson R.K."/>
            <person name="Wing R.A."/>
            <person name="Wolfner M.F."/>
            <person name="Wong A."/>
            <person name="Wong G.K."/>
            <person name="Wu C.I."/>
            <person name="Wu G."/>
            <person name="Yamamoto D."/>
            <person name="Yang H.P."/>
            <person name="Yang S.P."/>
            <person name="Yorke J.A."/>
            <person name="Yoshida K."/>
            <person name="Zdobnov E."/>
            <person name="Zhang P."/>
            <person name="Zhang Y."/>
            <person name="Zimin A.V."/>
            <person name="Baldwin J."/>
            <person name="Abdouelleil A."/>
            <person name="Abdulkadir J."/>
            <person name="Abebe A."/>
            <person name="Abera B."/>
            <person name="Abreu J."/>
            <person name="Acer S.C."/>
            <person name="Aftuck L."/>
            <person name="Alexander A."/>
            <person name="An P."/>
            <person name="Anderson E."/>
            <person name="Anderson S."/>
            <person name="Arachi H."/>
            <person name="Azer M."/>
            <person name="Bachantsang P."/>
            <person name="Barry A."/>
            <person name="Bayul T."/>
            <person name="Berlin A."/>
            <person name="Bessette D."/>
            <person name="Bloom T."/>
            <person name="Blye J."/>
            <person name="Boguslavskiy L."/>
            <person name="Bonnet C."/>
            <person name="Boukhgalter B."/>
            <person name="Bourzgui I."/>
            <person name="Brown A."/>
            <person name="Cahill P."/>
            <person name="Channer S."/>
            <person name="Cheshatsang Y."/>
            <person name="Chuda L."/>
            <person name="Citroen M."/>
            <person name="Collymore A."/>
            <person name="Cooke P."/>
            <person name="Costello M."/>
            <person name="D'Aco K."/>
            <person name="Daza R."/>
            <person name="De Haan G."/>
            <person name="DeGray S."/>
            <person name="DeMaso C."/>
            <person name="Dhargay N."/>
            <person name="Dooley K."/>
            <person name="Dooley E."/>
            <person name="Doricent M."/>
            <person name="Dorje P."/>
            <person name="Dorjee K."/>
            <person name="Dupes A."/>
            <person name="Elong R."/>
            <person name="Falk J."/>
            <person name="Farina A."/>
            <person name="Faro S."/>
            <person name="Ferguson D."/>
            <person name="Fisher S."/>
            <person name="Foley C.D."/>
            <person name="Franke A."/>
            <person name="Friedrich D."/>
            <person name="Gadbois L."/>
            <person name="Gearin G."/>
            <person name="Gearin C.R."/>
            <person name="Giannoukos G."/>
            <person name="Goode T."/>
            <person name="Graham J."/>
            <person name="Grandbois E."/>
            <person name="Grewal S."/>
            <person name="Gyaltsen K."/>
            <person name="Hafez N."/>
            <person name="Hagos B."/>
            <person name="Hall J."/>
            <person name="Henson C."/>
            <person name="Hollinger A."/>
            <person name="Honan T."/>
            <person name="Huard M.D."/>
            <person name="Hughes L."/>
            <person name="Hurhula B."/>
            <person name="Husby M.E."/>
            <person name="Kamat A."/>
            <person name="Kanga B."/>
            <person name="Kashin S."/>
            <person name="Khazanovich D."/>
            <person name="Kisner P."/>
            <person name="Lance K."/>
            <person name="Lara M."/>
            <person name="Lee W."/>
            <person name="Lennon N."/>
            <person name="Letendre F."/>
            <person name="LeVine R."/>
            <person name="Lipovsky A."/>
            <person name="Liu X."/>
            <person name="Liu J."/>
            <person name="Liu S."/>
            <person name="Lokyitsang T."/>
            <person name="Lokyitsang Y."/>
            <person name="Lubonja R."/>
            <person name="Lui A."/>
            <person name="MacDonald P."/>
            <person name="Magnisalis V."/>
            <person name="Maru K."/>
            <person name="Matthews C."/>
            <person name="McCusker W."/>
            <person name="McDonough S."/>
            <person name="Mehta T."/>
            <person name="Meldrim J."/>
            <person name="Meneus L."/>
            <person name="Mihai O."/>
            <person name="Mihalev A."/>
            <person name="Mihova T."/>
            <person name="Mittelman R."/>
            <person name="Mlenga V."/>
            <person name="Montmayeur A."/>
            <person name="Mulrain L."/>
            <person name="Navidi A."/>
            <person name="Naylor J."/>
            <person name="Negash T."/>
            <person name="Nguyen T."/>
            <person name="Nguyen N."/>
            <person name="Nicol R."/>
            <person name="Norbu C."/>
            <person name="Norbu N."/>
            <person name="Novod N."/>
            <person name="O'Neill B."/>
            <person name="Osman S."/>
            <person name="Markiewicz E."/>
            <person name="Oyono O.L."/>
            <person name="Patti C."/>
            <person name="Phunkhang P."/>
            <person name="Pierre F."/>
            <person name="Priest M."/>
            <person name="Raghuraman S."/>
            <person name="Rege F."/>
            <person name="Reyes R."/>
            <person name="Rise C."/>
            <person name="Rogov P."/>
            <person name="Ross K."/>
            <person name="Ryan E."/>
            <person name="Settipalli S."/>
            <person name="Shea T."/>
            <person name="Sherpa N."/>
            <person name="Shi L."/>
            <person name="Shih D."/>
            <person name="Sparrow T."/>
            <person name="Spaulding J."/>
            <person name="Stalker J."/>
            <person name="Stange-Thomann N."/>
            <person name="Stavropoulos S."/>
            <person name="Stone C."/>
            <person name="Strader C."/>
            <person name="Tesfaye S."/>
            <person name="Thomson T."/>
            <person name="Thoulutsang Y."/>
            <person name="Thoulutsang D."/>
            <person name="Topham K."/>
            <person name="Topping I."/>
            <person name="Tsamla T."/>
            <person name="Vassiliev H."/>
            <person name="Vo A."/>
            <person name="Wangchuk T."/>
            <person name="Wangdi T."/>
            <person name="Weiand M."/>
            <person name="Wilkinson J."/>
            <person name="Wilson A."/>
            <person name="Yadav S."/>
            <person name="Young G."/>
            <person name="Yu Q."/>
            <person name="Zembek L."/>
            <person name="Zhong D."/>
            <person name="Zimmer A."/>
            <person name="Zwirko Z."/>
            <person name="Jaffe D.B."/>
            <person name="Alvarez P."/>
            <person name="Brockman W."/>
            <person name="Butler J."/>
            <person name="Chin C."/>
            <person name="Gnerre S."/>
            <person name="Grabherr M."/>
            <person name="Kleber M."/>
            <person name="Mauceli E."/>
            <person name="MacCallum I."/>
        </authorList>
    </citation>
    <scope>NUCLEOTIDE SEQUENCE [LARGE SCALE GENOMIC DNA]</scope>
    <source>
        <strain evidence="12">Tucson 15010-1051.87</strain>
    </source>
</reference>
<keyword evidence="4 10" id="KW-0812">Transmembrane</keyword>
<accession>B4M2E2</accession>
<dbReference type="InterPro" id="IPR004117">
    <property type="entry name" value="7tm6_olfct_rcpt"/>
</dbReference>
<feature type="transmembrane region" description="Helical" evidence="10">
    <location>
        <begin position="171"/>
        <end position="192"/>
    </location>
</feature>
<evidence type="ECO:0000256" key="1">
    <source>
        <dbReference type="ARBA" id="ARBA00004651"/>
    </source>
</evidence>
<comment type="similarity">
    <text evidence="10">Belongs to the insect chemoreceptor superfamily. Heteromeric odorant receptor channel (TC 1.A.69) family.</text>
</comment>
<sequence>MLLLDVDSTRAFTYQWIVWRLFGLHPATGNSFWARHYTAYSIAFNVIANICIPLSFYVGCLMSRTLTEFCESFYVAAVIIVEQLKLANVLRVRGHLMNLHAILRQLDKRLQSDEERRIIEYKVEQSRKIFQWVMRLFLMAIASAACLVPFAPDQQLPFPAWIPWDWQRSRHIYLTTICLQNIGVFILAVIALNNDTYPVAYLIVVAGHCKALALRIAKLGHTSDVTQSQTNAQMIACIEDHKTILQLVNTMENSVSFACFIQFVCTATSLCSLSFFAFYVEMSLLKMLHLFFMLLAIIIETFIVCYASEQVTHEGEQMAHAIYACNWINQSVQFRRNLLLMLMRSQRPIGIVAVKTLPVRMRTLVAVIKGAYTMFSLLNEVNS</sequence>
<evidence type="ECO:0000256" key="8">
    <source>
        <dbReference type="ARBA" id="ARBA00023170"/>
    </source>
</evidence>
<feature type="transmembrane region" description="Helical" evidence="10">
    <location>
        <begin position="255"/>
        <end position="280"/>
    </location>
</feature>
<evidence type="ECO:0000256" key="5">
    <source>
        <dbReference type="ARBA" id="ARBA00022725"/>
    </source>
</evidence>
<dbReference type="Pfam" id="PF02949">
    <property type="entry name" value="7tm_6"/>
    <property type="match status" value="1"/>
</dbReference>
<dbReference type="HOGENOM" id="CLU_033399_8_1_1"/>
<name>B4M2E2_DROVI</name>
<feature type="transmembrane region" description="Helical" evidence="10">
    <location>
        <begin position="287"/>
        <end position="304"/>
    </location>
</feature>
<protein>
    <recommendedName>
        <fullName evidence="10">Odorant receptor</fullName>
    </recommendedName>
</protein>
<evidence type="ECO:0000256" key="10">
    <source>
        <dbReference type="RuleBase" id="RU351113"/>
    </source>
</evidence>
<feature type="transmembrane region" description="Helical" evidence="10">
    <location>
        <begin position="132"/>
        <end position="151"/>
    </location>
</feature>
<evidence type="ECO:0000313" key="12">
    <source>
        <dbReference type="Proteomes" id="UP000008792"/>
    </source>
</evidence>
<dbReference type="GO" id="GO:0004984">
    <property type="term" value="F:olfactory receptor activity"/>
    <property type="evidence" value="ECO:0007669"/>
    <property type="project" value="InterPro"/>
</dbReference>
<dbReference type="Proteomes" id="UP000008792">
    <property type="component" value="Unassembled WGS sequence"/>
</dbReference>
<gene>
    <name evidence="11" type="primary">Dvir\GJ19474</name>
    <name evidence="11" type="ORF">Dvir_GJ19474</name>
</gene>
<dbReference type="PANTHER" id="PTHR21137:SF35">
    <property type="entry name" value="ODORANT RECEPTOR 19A-RELATED"/>
    <property type="match status" value="1"/>
</dbReference>
<dbReference type="GO" id="GO:0005549">
    <property type="term" value="F:odorant binding"/>
    <property type="evidence" value="ECO:0007669"/>
    <property type="project" value="InterPro"/>
</dbReference>